<feature type="compositionally biased region" description="Low complexity" evidence="1">
    <location>
        <begin position="332"/>
        <end position="347"/>
    </location>
</feature>
<name>A0AAU1ZXL9_9ACTN</name>
<proteinExistence type="predicted"/>
<feature type="region of interest" description="Disordered" evidence="1">
    <location>
        <begin position="309"/>
        <end position="362"/>
    </location>
</feature>
<reference evidence="2" key="1">
    <citation type="submission" date="2022-10" db="EMBL/GenBank/DDBJ databases">
        <title>The complete genomes of actinobacterial strains from the NBC collection.</title>
        <authorList>
            <person name="Joergensen T.S."/>
            <person name="Alvarez Arevalo M."/>
            <person name="Sterndorff E.B."/>
            <person name="Faurdal D."/>
            <person name="Vuksanovic O."/>
            <person name="Mourched A.-S."/>
            <person name="Charusanti P."/>
            <person name="Shaw S."/>
            <person name="Blin K."/>
            <person name="Weber T."/>
        </authorList>
    </citation>
    <scope>NUCLEOTIDE SEQUENCE</scope>
    <source>
        <strain evidence="2">NBC_00093</strain>
    </source>
</reference>
<organism evidence="2">
    <name type="scientific">Streptomyces sp. NBC_00093</name>
    <dbReference type="NCBI Taxonomy" id="2975649"/>
    <lineage>
        <taxon>Bacteria</taxon>
        <taxon>Bacillati</taxon>
        <taxon>Actinomycetota</taxon>
        <taxon>Actinomycetes</taxon>
        <taxon>Kitasatosporales</taxon>
        <taxon>Streptomycetaceae</taxon>
        <taxon>Streptomyces</taxon>
    </lineage>
</organism>
<feature type="compositionally biased region" description="Pro residues" evidence="1">
    <location>
        <begin position="348"/>
        <end position="358"/>
    </location>
</feature>
<evidence type="ECO:0008006" key="3">
    <source>
        <dbReference type="Google" id="ProtNLM"/>
    </source>
</evidence>
<sequence>MTQPVSLIVNQSPVPRFAIAPTHARQPHLAVVYATASGEVVCFDGRPLSPGRQVFSKYRTRYEVDMRAQHRSATLSKNPLVSRDGVHAFEVNVSFTFRIDGWKGAEDFVRAGLTYPLPTVHGHLISLFHGAGQLFSIEDSFGLERHLNQLCALPATLPQGLLVEGCRASVRPDAKALGFLESLIEAGWKERRDSAEHVPAVGGAHRGGQLDAIKQGYEIESTKRQADSFAGMLTNSEGLIRHYLVTHPDDAAGAFEMSRQLEAARMATAELQNRRALRLFQVMAEKGLIVAGDLDLLRQQLTGQVGLATGGHVPLSATDTPALPGARPWDDPATAPAQLTAAPAPAQQQPPVPGPAPVYEPTLTAPVQPDAAPAPAAFSGAALIYLVLDESLDRGCLDELNRGLASLHSALSGAPAVSAALRLCVLGMAAATEVRLALDTVLPSTRTPILTGRPGRSYTHVFRTLQALLRQDVALVKTQRTQVLRPIVFLLTGGVPDEGTGWRAPYAELVDQGGESIAPHLIALGLGGAEASAVRTLATRPEFGFMAAPNQDAASAAHSVAAFLRDTVVGYGQRLGAGDPQFTLTAPDGFRAAEDAL</sequence>
<gene>
    <name evidence="2" type="ORF">OHA22_12905</name>
</gene>
<dbReference type="EMBL" id="CP108222">
    <property type="protein sequence ID" value="WTT16359.1"/>
    <property type="molecule type" value="Genomic_DNA"/>
</dbReference>
<dbReference type="AlphaFoldDB" id="A0AAU1ZXL9"/>
<evidence type="ECO:0000313" key="2">
    <source>
        <dbReference type="EMBL" id="WTT16359.1"/>
    </source>
</evidence>
<evidence type="ECO:0000256" key="1">
    <source>
        <dbReference type="SAM" id="MobiDB-lite"/>
    </source>
</evidence>
<protein>
    <recommendedName>
        <fullName evidence="3">VWFA domain-containing protein</fullName>
    </recommendedName>
</protein>
<accession>A0AAU1ZXL9</accession>